<dbReference type="GO" id="GO:1904153">
    <property type="term" value="P:negative regulation of retrograde protein transport, ER to cytosol"/>
    <property type="evidence" value="ECO:0007669"/>
    <property type="project" value="Ensembl"/>
</dbReference>
<dbReference type="Ensembl" id="ENSPLOT00000017237.1">
    <property type="protein sequence ID" value="ENSPLOP00000015559.1"/>
    <property type="gene ID" value="ENSPLOG00000011395.1"/>
</dbReference>
<keyword evidence="4 7" id="KW-0256">Endoplasmic reticulum</keyword>
<dbReference type="GO" id="GO:0036503">
    <property type="term" value="P:ERAD pathway"/>
    <property type="evidence" value="ECO:0007669"/>
    <property type="project" value="Ensembl"/>
</dbReference>
<dbReference type="FunFam" id="1.20.1540.10:FF:000016">
    <property type="entry name" value="Derlin"/>
    <property type="match status" value="1"/>
</dbReference>
<feature type="transmembrane region" description="Helical" evidence="7">
    <location>
        <begin position="98"/>
        <end position="131"/>
    </location>
</feature>
<feature type="transmembrane region" description="Helical" evidence="7">
    <location>
        <begin position="54"/>
        <end position="78"/>
    </location>
</feature>
<dbReference type="GeneTree" id="ENSGT00530000063156"/>
<gene>
    <name evidence="8" type="primary">DERL3</name>
</gene>
<keyword evidence="6 7" id="KW-0472">Membrane</keyword>
<dbReference type="InterPro" id="IPR007599">
    <property type="entry name" value="DER1"/>
</dbReference>
<organism evidence="8 9">
    <name type="scientific">Panthera leo</name>
    <name type="common">Lion</name>
    <dbReference type="NCBI Taxonomy" id="9689"/>
    <lineage>
        <taxon>Eukaryota</taxon>
        <taxon>Metazoa</taxon>
        <taxon>Chordata</taxon>
        <taxon>Craniata</taxon>
        <taxon>Vertebrata</taxon>
        <taxon>Euteleostomi</taxon>
        <taxon>Mammalia</taxon>
        <taxon>Eutheria</taxon>
        <taxon>Laurasiatheria</taxon>
        <taxon>Carnivora</taxon>
        <taxon>Feliformia</taxon>
        <taxon>Felidae</taxon>
        <taxon>Pantherinae</taxon>
        <taxon>Panthera</taxon>
    </lineage>
</organism>
<dbReference type="SUPFAM" id="SSF144091">
    <property type="entry name" value="Rhomboid-like"/>
    <property type="match status" value="1"/>
</dbReference>
<evidence type="ECO:0000256" key="3">
    <source>
        <dbReference type="ARBA" id="ARBA00022692"/>
    </source>
</evidence>
<feature type="transmembrane region" description="Helical" evidence="7">
    <location>
        <begin position="143"/>
        <end position="165"/>
    </location>
</feature>
<reference evidence="8" key="1">
    <citation type="journal article" date="2019" name="bioRxiv">
        <title>Long live the king: chromosome-level assembly of the lion (Panthera leo) using linked-read, Hi-C, and long read data.</title>
        <authorList>
            <person name="Armstrong E.E."/>
            <person name="Taylor R.W."/>
            <person name="Miller D.E."/>
            <person name="Kaelin C."/>
            <person name="Barsh G."/>
            <person name="Hadly E.A."/>
            <person name="Petrov D."/>
        </authorList>
    </citation>
    <scope>NUCLEOTIDE SEQUENCE [LARGE SCALE GENOMIC DNA]</scope>
</reference>
<evidence type="ECO:0000313" key="9">
    <source>
        <dbReference type="Proteomes" id="UP000694399"/>
    </source>
</evidence>
<evidence type="ECO:0000256" key="2">
    <source>
        <dbReference type="ARBA" id="ARBA00008917"/>
    </source>
</evidence>
<dbReference type="Pfam" id="PF04511">
    <property type="entry name" value="DER1"/>
    <property type="match status" value="1"/>
</dbReference>
<evidence type="ECO:0000313" key="8">
    <source>
        <dbReference type="Ensembl" id="ENSPLOP00000015559.1"/>
    </source>
</evidence>
<reference evidence="8" key="3">
    <citation type="submission" date="2025-09" db="UniProtKB">
        <authorList>
            <consortium name="Ensembl"/>
        </authorList>
    </citation>
    <scope>IDENTIFICATION</scope>
</reference>
<evidence type="ECO:0000256" key="5">
    <source>
        <dbReference type="ARBA" id="ARBA00022989"/>
    </source>
</evidence>
<comment type="function">
    <text evidence="7">Functional component of endoplasmic reticulum-associated degradation (ERAD) for misfolded lumenal proteins. May act by forming a channel that allows the retrotranslocation of misfolded proteins into the cytosol where they are ubiquitinated and degraded by the proteasome.</text>
</comment>
<evidence type="ECO:0000256" key="1">
    <source>
        <dbReference type="ARBA" id="ARBA00004477"/>
    </source>
</evidence>
<dbReference type="GO" id="GO:0018279">
    <property type="term" value="P:protein N-linked glycosylation via asparagine"/>
    <property type="evidence" value="ECO:0007669"/>
    <property type="project" value="Ensembl"/>
</dbReference>
<dbReference type="PANTHER" id="PTHR11009">
    <property type="entry name" value="DER1-LIKE PROTEIN, DERLIN"/>
    <property type="match status" value="1"/>
</dbReference>
<dbReference type="GO" id="GO:0005047">
    <property type="term" value="F:signal recognition particle binding"/>
    <property type="evidence" value="ECO:0007669"/>
    <property type="project" value="Ensembl"/>
</dbReference>
<dbReference type="GO" id="GO:0005789">
    <property type="term" value="C:endoplasmic reticulum membrane"/>
    <property type="evidence" value="ECO:0007669"/>
    <property type="project" value="UniProtKB-SubCell"/>
</dbReference>
<evidence type="ECO:0000256" key="7">
    <source>
        <dbReference type="RuleBase" id="RU363059"/>
    </source>
</evidence>
<evidence type="ECO:0000256" key="6">
    <source>
        <dbReference type="ARBA" id="ARBA00023136"/>
    </source>
</evidence>
<dbReference type="InterPro" id="IPR035952">
    <property type="entry name" value="Rhomboid-like_sf"/>
</dbReference>
<name>A0A8C9D5B3_PANLE</name>
<dbReference type="Proteomes" id="UP000694399">
    <property type="component" value="Chromosome D4"/>
</dbReference>
<dbReference type="GO" id="GO:0030968">
    <property type="term" value="P:endoplasmic reticulum unfolded protein response"/>
    <property type="evidence" value="ECO:0007669"/>
    <property type="project" value="Ensembl"/>
</dbReference>
<reference evidence="8" key="2">
    <citation type="submission" date="2025-08" db="UniProtKB">
        <authorList>
            <consortium name="Ensembl"/>
        </authorList>
    </citation>
    <scope>IDENTIFICATION</scope>
</reference>
<keyword evidence="9" id="KW-1185">Reference proteome</keyword>
<keyword evidence="3 7" id="KW-0812">Transmembrane</keyword>
<sequence length="293" mass="33095">MAWQGLAAEFLQVPAVTRTYTAACVLTTAAVQLELLSPFQLYFNPHLVFRKFQVWRLVTNFLFFGPLGFSFFFNMLFVFRYCRMLEEGSFRGRTADFVFMFLFGGVLMTLLGLLGSLFFLGQALTVMLVYVWSRRNPGVRVNFFGLLTFQAPFLPWALMGFSLLLGNSILVDLLGEPACASAPTPQKQAVWYLMTFGRAPRLVAVPEHSTHLEWTSHLSSHSHFLPCQLLCSSGPLNKPARYLLHIFRPDVLLMLVGVLTRVGLGKSRFQPSLLFLPCSQPIPSPSLAHFWAR</sequence>
<accession>A0A8C9D5B3</accession>
<keyword evidence="5 7" id="KW-1133">Transmembrane helix</keyword>
<protein>
    <recommendedName>
        <fullName evidence="7">Derlin</fullName>
    </recommendedName>
</protein>
<dbReference type="AlphaFoldDB" id="A0A8C9D5B3"/>
<comment type="subcellular location">
    <subcellularLocation>
        <location evidence="1 7">Endoplasmic reticulum membrane</location>
        <topology evidence="1 7">Multi-pass membrane protein</topology>
    </subcellularLocation>
</comment>
<feature type="transmembrane region" description="Helical" evidence="7">
    <location>
        <begin position="20"/>
        <end position="42"/>
    </location>
</feature>
<comment type="similarity">
    <text evidence="2 7">Belongs to the derlin family.</text>
</comment>
<proteinExistence type="inferred from homology"/>
<evidence type="ECO:0000256" key="4">
    <source>
        <dbReference type="ARBA" id="ARBA00022824"/>
    </source>
</evidence>